<name>A0ACB0XZ26_MELEN</name>
<sequence length="271" mass="32652">MMKLDRILIILIFNAIFWSLINSFKNNKNKNELTRVGETSTDNDGAESSVNPQIQMVKPIPKITKKDTTINIEKGKKVDRSEYMRTYWKKNKEKKREYNQIYRQNNKEKRKEYDRIHYQDNKEKKLECCRKYQENNREKLRESARKYRENNKEKKKECNRKYYQNNKEKLNGKKRESRRKCREERKKGKLNPDHADNNEVTPIVYEKGIQSEGGSRFNQEEDEAETYANEQNQNVVEEPNKIPENCMNQINLNEYPFDLSEKPEDNDEDVC</sequence>
<keyword evidence="2" id="KW-1185">Reference proteome</keyword>
<accession>A0ACB0XZ26</accession>
<protein>
    <submittedName>
        <fullName evidence="1">Uncharacterized protein</fullName>
    </submittedName>
</protein>
<organism evidence="1 2">
    <name type="scientific">Meloidogyne enterolobii</name>
    <name type="common">Root-knot nematode worm</name>
    <name type="synonym">Meloidogyne mayaguensis</name>
    <dbReference type="NCBI Taxonomy" id="390850"/>
    <lineage>
        <taxon>Eukaryota</taxon>
        <taxon>Metazoa</taxon>
        <taxon>Ecdysozoa</taxon>
        <taxon>Nematoda</taxon>
        <taxon>Chromadorea</taxon>
        <taxon>Rhabditida</taxon>
        <taxon>Tylenchina</taxon>
        <taxon>Tylenchomorpha</taxon>
        <taxon>Tylenchoidea</taxon>
        <taxon>Meloidogynidae</taxon>
        <taxon>Meloidogyninae</taxon>
        <taxon>Meloidogyne</taxon>
    </lineage>
</organism>
<gene>
    <name evidence="1" type="ORF">MENTE1834_LOCUS5559</name>
</gene>
<proteinExistence type="predicted"/>
<dbReference type="EMBL" id="CAVMJV010000004">
    <property type="protein sequence ID" value="CAK5024648.1"/>
    <property type="molecule type" value="Genomic_DNA"/>
</dbReference>
<comment type="caution">
    <text evidence="1">The sequence shown here is derived from an EMBL/GenBank/DDBJ whole genome shotgun (WGS) entry which is preliminary data.</text>
</comment>
<evidence type="ECO:0000313" key="2">
    <source>
        <dbReference type="Proteomes" id="UP001497535"/>
    </source>
</evidence>
<evidence type="ECO:0000313" key="1">
    <source>
        <dbReference type="EMBL" id="CAK5024648.1"/>
    </source>
</evidence>
<reference evidence="1" key="1">
    <citation type="submission" date="2023-11" db="EMBL/GenBank/DDBJ databases">
        <authorList>
            <person name="Poullet M."/>
        </authorList>
    </citation>
    <scope>NUCLEOTIDE SEQUENCE</scope>
    <source>
        <strain evidence="1">E1834</strain>
    </source>
</reference>
<dbReference type="Proteomes" id="UP001497535">
    <property type="component" value="Unassembled WGS sequence"/>
</dbReference>